<feature type="transmembrane region" description="Helical" evidence="1">
    <location>
        <begin position="168"/>
        <end position="190"/>
    </location>
</feature>
<sequence length="193" mass="22465">MMDSLEEDQTPLLEGMGYHAIEMVDQPTNPTTRLKTPLATPQFQALVYKFHDVRRKVDPTLIRIPIELFEGPAQDCLEWFLQDWRKEDPDTDIVNPRDLELWAPKEPLLIEVAMTRNWHWSGITDRNFNKIIRSIPLSDQISVSNQSMVHLFVTARAPVQRQTTNTQFVIFLLLMMWTPALVVIVLTQLVKRT</sequence>
<accession>A0A8H4R3C5</accession>
<keyword evidence="1" id="KW-0472">Membrane</keyword>
<protein>
    <submittedName>
        <fullName evidence="2">Uncharacterized protein</fullName>
    </submittedName>
</protein>
<proteinExistence type="predicted"/>
<keyword evidence="3" id="KW-1185">Reference proteome</keyword>
<organism evidence="2 3">
    <name type="scientific">Agrocybe pediades</name>
    <dbReference type="NCBI Taxonomy" id="84607"/>
    <lineage>
        <taxon>Eukaryota</taxon>
        <taxon>Fungi</taxon>
        <taxon>Dikarya</taxon>
        <taxon>Basidiomycota</taxon>
        <taxon>Agaricomycotina</taxon>
        <taxon>Agaricomycetes</taxon>
        <taxon>Agaricomycetidae</taxon>
        <taxon>Agaricales</taxon>
        <taxon>Agaricineae</taxon>
        <taxon>Strophariaceae</taxon>
        <taxon>Agrocybe</taxon>
    </lineage>
</organism>
<dbReference type="EMBL" id="JAACJL010000015">
    <property type="protein sequence ID" value="KAF4621430.1"/>
    <property type="molecule type" value="Genomic_DNA"/>
</dbReference>
<dbReference type="Proteomes" id="UP000521872">
    <property type="component" value="Unassembled WGS sequence"/>
</dbReference>
<evidence type="ECO:0000313" key="2">
    <source>
        <dbReference type="EMBL" id="KAF4621430.1"/>
    </source>
</evidence>
<comment type="caution">
    <text evidence="2">The sequence shown here is derived from an EMBL/GenBank/DDBJ whole genome shotgun (WGS) entry which is preliminary data.</text>
</comment>
<dbReference type="AlphaFoldDB" id="A0A8H4R3C5"/>
<keyword evidence="1" id="KW-0812">Transmembrane</keyword>
<name>A0A8H4R3C5_9AGAR</name>
<keyword evidence="1" id="KW-1133">Transmembrane helix</keyword>
<evidence type="ECO:0000313" key="3">
    <source>
        <dbReference type="Proteomes" id="UP000521872"/>
    </source>
</evidence>
<gene>
    <name evidence="2" type="ORF">D9613_000191</name>
</gene>
<evidence type="ECO:0000256" key="1">
    <source>
        <dbReference type="SAM" id="Phobius"/>
    </source>
</evidence>
<reference evidence="2 3" key="1">
    <citation type="submission" date="2019-12" db="EMBL/GenBank/DDBJ databases">
        <authorList>
            <person name="Floudas D."/>
            <person name="Bentzer J."/>
            <person name="Ahren D."/>
            <person name="Johansson T."/>
            <person name="Persson P."/>
            <person name="Tunlid A."/>
        </authorList>
    </citation>
    <scope>NUCLEOTIDE SEQUENCE [LARGE SCALE GENOMIC DNA]</scope>
    <source>
        <strain evidence="2 3">CBS 102.39</strain>
    </source>
</reference>